<dbReference type="AlphaFoldDB" id="A0AAE1D2C7"/>
<dbReference type="Proteomes" id="UP001283361">
    <property type="component" value="Unassembled WGS sequence"/>
</dbReference>
<gene>
    <name evidence="1" type="ORF">RRG08_059718</name>
</gene>
<evidence type="ECO:0000313" key="2">
    <source>
        <dbReference type="Proteomes" id="UP001283361"/>
    </source>
</evidence>
<organism evidence="1 2">
    <name type="scientific">Elysia crispata</name>
    <name type="common">lettuce slug</name>
    <dbReference type="NCBI Taxonomy" id="231223"/>
    <lineage>
        <taxon>Eukaryota</taxon>
        <taxon>Metazoa</taxon>
        <taxon>Spiralia</taxon>
        <taxon>Lophotrochozoa</taxon>
        <taxon>Mollusca</taxon>
        <taxon>Gastropoda</taxon>
        <taxon>Heterobranchia</taxon>
        <taxon>Euthyneura</taxon>
        <taxon>Panpulmonata</taxon>
        <taxon>Sacoglossa</taxon>
        <taxon>Placobranchoidea</taxon>
        <taxon>Plakobranchidae</taxon>
        <taxon>Elysia</taxon>
    </lineage>
</organism>
<reference evidence="1" key="1">
    <citation type="journal article" date="2023" name="G3 (Bethesda)">
        <title>A reference genome for the long-term kleptoplast-retaining sea slug Elysia crispata morphotype clarki.</title>
        <authorList>
            <person name="Eastman K.E."/>
            <person name="Pendleton A.L."/>
            <person name="Shaikh M.A."/>
            <person name="Suttiyut T."/>
            <person name="Ogas R."/>
            <person name="Tomko P."/>
            <person name="Gavelis G."/>
            <person name="Widhalm J.R."/>
            <person name="Wisecaver J.H."/>
        </authorList>
    </citation>
    <scope>NUCLEOTIDE SEQUENCE</scope>
    <source>
        <strain evidence="1">ECLA1</strain>
    </source>
</reference>
<sequence length="274" mass="30456">MFLALNNPFLNSSRRRLSNIVTSYLRRGSDPKFPQGAMKDDLNKVSGYLRRGSGPEVPRSLRVLWKMTLIKSQGELKSTKCIFNTLTPRLLGVRAAIWPGCQSAPFYTRQPPFPAPLDDSFGPLTNKRQTTQTGARGHHPRLQELFNAGECFTHSRLLVPAPNSRETRLNSPKFSPEVQAEVISNIDERLTRLNIDFFAPVHAQMFTRVLTASFLSCPALIWNGSVPSMSPVHMLTALQIGRGRQFIGSPAGAGNSLITTRLGGYPVLIDELKR</sequence>
<keyword evidence="2" id="KW-1185">Reference proteome</keyword>
<name>A0AAE1D2C7_9GAST</name>
<evidence type="ECO:0000313" key="1">
    <source>
        <dbReference type="EMBL" id="KAK3752156.1"/>
    </source>
</evidence>
<accession>A0AAE1D2C7</accession>
<dbReference type="EMBL" id="JAWDGP010005780">
    <property type="protein sequence ID" value="KAK3752156.1"/>
    <property type="molecule type" value="Genomic_DNA"/>
</dbReference>
<comment type="caution">
    <text evidence="1">The sequence shown here is derived from an EMBL/GenBank/DDBJ whole genome shotgun (WGS) entry which is preliminary data.</text>
</comment>
<protein>
    <submittedName>
        <fullName evidence="1">Uncharacterized protein</fullName>
    </submittedName>
</protein>
<proteinExistence type="predicted"/>